<organism evidence="2 3">
    <name type="scientific">Ophiocordyceps sinensis</name>
    <dbReference type="NCBI Taxonomy" id="72228"/>
    <lineage>
        <taxon>Eukaryota</taxon>
        <taxon>Fungi</taxon>
        <taxon>Dikarya</taxon>
        <taxon>Ascomycota</taxon>
        <taxon>Pezizomycotina</taxon>
        <taxon>Sordariomycetes</taxon>
        <taxon>Hypocreomycetidae</taxon>
        <taxon>Hypocreales</taxon>
        <taxon>Ophiocordycipitaceae</taxon>
        <taxon>Ophiocordyceps</taxon>
    </lineage>
</organism>
<keyword evidence="3" id="KW-1185">Reference proteome</keyword>
<proteinExistence type="predicted"/>
<dbReference type="Proteomes" id="UP000557566">
    <property type="component" value="Unassembled WGS sequence"/>
</dbReference>
<dbReference type="InterPro" id="IPR011009">
    <property type="entry name" value="Kinase-like_dom_sf"/>
</dbReference>
<dbReference type="CDD" id="cd05120">
    <property type="entry name" value="APH_ChoK_like"/>
    <property type="match status" value="1"/>
</dbReference>
<dbReference type="Pfam" id="PF01636">
    <property type="entry name" value="APH"/>
    <property type="match status" value="1"/>
</dbReference>
<comment type="caution">
    <text evidence="2">The sequence shown here is derived from an EMBL/GenBank/DDBJ whole genome shotgun (WGS) entry which is preliminary data.</text>
</comment>
<sequence>MGTKPTWEPIGAGLLARLLTISIVKARDQRCFRWIWKPSAGLLSVFGMCVKVKPYQHLGEAHAMQFVAQHTSLPVPKVHCAFVHDGKSYIVMSRLPGQMAWVGWQNRSRESRDRILDQLQRMLTELRSVCPPAGIHGVAGVDGGCFCDCRLPTKTIWGPFPTARCFHEALANGADLDIEYEGLPPDVSSLFEFYRGYGNQVVLTHGDLSSLNILVRQDEVVGIVDWDTAGWFPPYWEYVCAKNVNPHNTFWSAEVDRFLTPLPHELEMDGIRRKHFGDF</sequence>
<dbReference type="OrthoDB" id="8300194at2759"/>
<feature type="domain" description="Aminoglycoside phosphotransferase" evidence="1">
    <location>
        <begin position="59"/>
        <end position="244"/>
    </location>
</feature>
<dbReference type="SUPFAM" id="SSF56112">
    <property type="entry name" value="Protein kinase-like (PK-like)"/>
    <property type="match status" value="1"/>
</dbReference>
<evidence type="ECO:0000313" key="2">
    <source>
        <dbReference type="EMBL" id="KAF4510616.1"/>
    </source>
</evidence>
<evidence type="ECO:0000259" key="1">
    <source>
        <dbReference type="Pfam" id="PF01636"/>
    </source>
</evidence>
<dbReference type="InterPro" id="IPR051678">
    <property type="entry name" value="AGP_Transferase"/>
</dbReference>
<accession>A0A8H4PUI7</accession>
<dbReference type="PANTHER" id="PTHR21310:SF55">
    <property type="entry name" value="AMINOGLYCOSIDE PHOSPHOTRANSFERASE DOMAIN-CONTAINING PROTEIN"/>
    <property type="match status" value="1"/>
</dbReference>
<dbReference type="InterPro" id="IPR002575">
    <property type="entry name" value="Aminoglycoside_PTrfase"/>
</dbReference>
<gene>
    <name evidence="2" type="ORF">G6O67_002492</name>
</gene>
<dbReference type="AlphaFoldDB" id="A0A8H4PUI7"/>
<name>A0A8H4PUI7_9HYPO</name>
<reference evidence="2 3" key="1">
    <citation type="journal article" date="2020" name="Genome Biol. Evol.">
        <title>A new high-quality draft genome assembly of the Chinese cordyceps Ophiocordyceps sinensis.</title>
        <authorList>
            <person name="Shu R."/>
            <person name="Zhang J."/>
            <person name="Meng Q."/>
            <person name="Zhang H."/>
            <person name="Zhou G."/>
            <person name="Li M."/>
            <person name="Wu P."/>
            <person name="Zhao Y."/>
            <person name="Chen C."/>
            <person name="Qin Q."/>
        </authorList>
    </citation>
    <scope>NUCLEOTIDE SEQUENCE [LARGE SCALE GENOMIC DNA]</scope>
    <source>
        <strain evidence="2 3">IOZ07</strain>
    </source>
</reference>
<protein>
    <recommendedName>
        <fullName evidence="1">Aminoglycoside phosphotransferase domain-containing protein</fullName>
    </recommendedName>
</protein>
<dbReference type="PANTHER" id="PTHR21310">
    <property type="entry name" value="AMINOGLYCOSIDE PHOSPHOTRANSFERASE-RELATED-RELATED"/>
    <property type="match status" value="1"/>
</dbReference>
<dbReference type="Gene3D" id="3.90.1200.10">
    <property type="match status" value="1"/>
</dbReference>
<evidence type="ECO:0000313" key="3">
    <source>
        <dbReference type="Proteomes" id="UP000557566"/>
    </source>
</evidence>
<dbReference type="EMBL" id="JAAVMX010000003">
    <property type="protein sequence ID" value="KAF4510616.1"/>
    <property type="molecule type" value="Genomic_DNA"/>
</dbReference>